<gene>
    <name evidence="1" type="ORF">RRG08_067054</name>
</gene>
<reference evidence="1" key="1">
    <citation type="journal article" date="2023" name="G3 (Bethesda)">
        <title>A reference genome for the long-term kleptoplast-retaining sea slug Elysia crispata morphotype clarki.</title>
        <authorList>
            <person name="Eastman K.E."/>
            <person name="Pendleton A.L."/>
            <person name="Shaikh M.A."/>
            <person name="Suttiyut T."/>
            <person name="Ogas R."/>
            <person name="Tomko P."/>
            <person name="Gavelis G."/>
            <person name="Widhalm J.R."/>
            <person name="Wisecaver J.H."/>
        </authorList>
    </citation>
    <scope>NUCLEOTIDE SEQUENCE</scope>
    <source>
        <strain evidence="1">ECLA1</strain>
    </source>
</reference>
<evidence type="ECO:0000313" key="1">
    <source>
        <dbReference type="EMBL" id="KAK3801251.1"/>
    </source>
</evidence>
<name>A0AAE1B958_9GAST</name>
<dbReference type="EMBL" id="JAWDGP010000342">
    <property type="protein sequence ID" value="KAK3801251.1"/>
    <property type="molecule type" value="Genomic_DNA"/>
</dbReference>
<sequence>MFFNLSPNLSNKKPGRDALEGAEETLPASLRLQFCLLHASLRAREIKRERKSGSQQVEGRRGNTPVSNRQIYWTVVLGTRYTVYRWVRANTSGHRTDSSIDLLLTCELGGFQKALFFCLLKTIHGILVFHLELSSTKHKIKTKEHQLR</sequence>
<accession>A0AAE1B958</accession>
<protein>
    <submittedName>
        <fullName evidence="1">Uncharacterized protein</fullName>
    </submittedName>
</protein>
<evidence type="ECO:0000313" key="2">
    <source>
        <dbReference type="Proteomes" id="UP001283361"/>
    </source>
</evidence>
<dbReference type="Proteomes" id="UP001283361">
    <property type="component" value="Unassembled WGS sequence"/>
</dbReference>
<proteinExistence type="predicted"/>
<organism evidence="1 2">
    <name type="scientific">Elysia crispata</name>
    <name type="common">lettuce slug</name>
    <dbReference type="NCBI Taxonomy" id="231223"/>
    <lineage>
        <taxon>Eukaryota</taxon>
        <taxon>Metazoa</taxon>
        <taxon>Spiralia</taxon>
        <taxon>Lophotrochozoa</taxon>
        <taxon>Mollusca</taxon>
        <taxon>Gastropoda</taxon>
        <taxon>Heterobranchia</taxon>
        <taxon>Euthyneura</taxon>
        <taxon>Panpulmonata</taxon>
        <taxon>Sacoglossa</taxon>
        <taxon>Placobranchoidea</taxon>
        <taxon>Plakobranchidae</taxon>
        <taxon>Elysia</taxon>
    </lineage>
</organism>
<keyword evidence="2" id="KW-1185">Reference proteome</keyword>
<comment type="caution">
    <text evidence="1">The sequence shown here is derived from an EMBL/GenBank/DDBJ whole genome shotgun (WGS) entry which is preliminary data.</text>
</comment>
<dbReference type="AlphaFoldDB" id="A0AAE1B958"/>